<evidence type="ECO:0000256" key="1">
    <source>
        <dbReference type="SAM" id="MobiDB-lite"/>
    </source>
</evidence>
<reference evidence="2" key="1">
    <citation type="journal article" date="2023" name="Mol. Phylogenet. Evol.">
        <title>Genome-scale phylogeny and comparative genomics of the fungal order Sordariales.</title>
        <authorList>
            <person name="Hensen N."/>
            <person name="Bonometti L."/>
            <person name="Westerberg I."/>
            <person name="Brannstrom I.O."/>
            <person name="Guillou S."/>
            <person name="Cros-Aarteil S."/>
            <person name="Calhoun S."/>
            <person name="Haridas S."/>
            <person name="Kuo A."/>
            <person name="Mondo S."/>
            <person name="Pangilinan J."/>
            <person name="Riley R."/>
            <person name="LaButti K."/>
            <person name="Andreopoulos B."/>
            <person name="Lipzen A."/>
            <person name="Chen C."/>
            <person name="Yan M."/>
            <person name="Daum C."/>
            <person name="Ng V."/>
            <person name="Clum A."/>
            <person name="Steindorff A."/>
            <person name="Ohm R.A."/>
            <person name="Martin F."/>
            <person name="Silar P."/>
            <person name="Natvig D.O."/>
            <person name="Lalanne C."/>
            <person name="Gautier V."/>
            <person name="Ament-Velasquez S.L."/>
            <person name="Kruys A."/>
            <person name="Hutchinson M.I."/>
            <person name="Powell A.J."/>
            <person name="Barry K."/>
            <person name="Miller A.N."/>
            <person name="Grigoriev I.V."/>
            <person name="Debuchy R."/>
            <person name="Gladieux P."/>
            <person name="Hiltunen Thoren M."/>
            <person name="Johannesson H."/>
        </authorList>
    </citation>
    <scope>NUCLEOTIDE SEQUENCE</scope>
    <source>
        <strain evidence="2">CBS 958.72</strain>
    </source>
</reference>
<feature type="region of interest" description="Disordered" evidence="1">
    <location>
        <begin position="505"/>
        <end position="538"/>
    </location>
</feature>
<dbReference type="PANTHER" id="PTHR38166:SF1">
    <property type="entry name" value="C2H2-TYPE DOMAIN-CONTAINING PROTEIN"/>
    <property type="match status" value="1"/>
</dbReference>
<dbReference type="AlphaFoldDB" id="A0AAE0K747"/>
<protein>
    <recommendedName>
        <fullName evidence="4">C2H2-type domain-containing protein</fullName>
    </recommendedName>
</protein>
<gene>
    <name evidence="2" type="ORF">B0T24DRAFT_300307</name>
</gene>
<dbReference type="EMBL" id="JAULSN010000005">
    <property type="protein sequence ID" value="KAK3370807.1"/>
    <property type="molecule type" value="Genomic_DNA"/>
</dbReference>
<evidence type="ECO:0000313" key="2">
    <source>
        <dbReference type="EMBL" id="KAK3370807.1"/>
    </source>
</evidence>
<dbReference type="PANTHER" id="PTHR38166">
    <property type="entry name" value="C2H2-TYPE DOMAIN-CONTAINING PROTEIN-RELATED"/>
    <property type="match status" value="1"/>
</dbReference>
<organism evidence="2 3">
    <name type="scientific">Lasiosphaeria ovina</name>
    <dbReference type="NCBI Taxonomy" id="92902"/>
    <lineage>
        <taxon>Eukaryota</taxon>
        <taxon>Fungi</taxon>
        <taxon>Dikarya</taxon>
        <taxon>Ascomycota</taxon>
        <taxon>Pezizomycotina</taxon>
        <taxon>Sordariomycetes</taxon>
        <taxon>Sordariomycetidae</taxon>
        <taxon>Sordariales</taxon>
        <taxon>Lasiosphaeriaceae</taxon>
        <taxon>Lasiosphaeria</taxon>
    </lineage>
</organism>
<reference evidence="2" key="2">
    <citation type="submission" date="2023-06" db="EMBL/GenBank/DDBJ databases">
        <authorList>
            <consortium name="Lawrence Berkeley National Laboratory"/>
            <person name="Haridas S."/>
            <person name="Hensen N."/>
            <person name="Bonometti L."/>
            <person name="Westerberg I."/>
            <person name="Brannstrom I.O."/>
            <person name="Guillou S."/>
            <person name="Cros-Aarteil S."/>
            <person name="Calhoun S."/>
            <person name="Kuo A."/>
            <person name="Mondo S."/>
            <person name="Pangilinan J."/>
            <person name="Riley R."/>
            <person name="Labutti K."/>
            <person name="Andreopoulos B."/>
            <person name="Lipzen A."/>
            <person name="Chen C."/>
            <person name="Yanf M."/>
            <person name="Daum C."/>
            <person name="Ng V."/>
            <person name="Clum A."/>
            <person name="Steindorff A."/>
            <person name="Ohm R."/>
            <person name="Martin F."/>
            <person name="Silar P."/>
            <person name="Natvig D."/>
            <person name="Lalanne C."/>
            <person name="Gautier V."/>
            <person name="Ament-Velasquez S.L."/>
            <person name="Kruys A."/>
            <person name="Hutchinson M.I."/>
            <person name="Powell A.J."/>
            <person name="Barry K."/>
            <person name="Miller A.N."/>
            <person name="Grigoriev I.V."/>
            <person name="Debuchy R."/>
            <person name="Gladieux P."/>
            <person name="Thoren M.H."/>
            <person name="Johannesson H."/>
        </authorList>
    </citation>
    <scope>NUCLEOTIDE SEQUENCE</scope>
    <source>
        <strain evidence="2">CBS 958.72</strain>
    </source>
</reference>
<feature type="compositionally biased region" description="Basic residues" evidence="1">
    <location>
        <begin position="154"/>
        <end position="169"/>
    </location>
</feature>
<comment type="caution">
    <text evidence="2">The sequence shown here is derived from an EMBL/GenBank/DDBJ whole genome shotgun (WGS) entry which is preliminary data.</text>
</comment>
<feature type="region of interest" description="Disordered" evidence="1">
    <location>
        <begin position="389"/>
        <end position="454"/>
    </location>
</feature>
<evidence type="ECO:0000313" key="3">
    <source>
        <dbReference type="Proteomes" id="UP001287356"/>
    </source>
</evidence>
<feature type="compositionally biased region" description="Acidic residues" evidence="1">
    <location>
        <begin position="175"/>
        <end position="196"/>
    </location>
</feature>
<dbReference type="Proteomes" id="UP001287356">
    <property type="component" value="Unassembled WGS sequence"/>
</dbReference>
<keyword evidence="3" id="KW-1185">Reference proteome</keyword>
<proteinExistence type="predicted"/>
<feature type="compositionally biased region" description="Polar residues" evidence="1">
    <location>
        <begin position="521"/>
        <end position="538"/>
    </location>
</feature>
<evidence type="ECO:0008006" key="4">
    <source>
        <dbReference type="Google" id="ProtNLM"/>
    </source>
</evidence>
<sequence length="538" mass="58613">MDLSYLFWVLRAPILATLAMWSQARLLAAKGIAFMTGSLPVSLAAMMKTAKSCATMSHSLPRDAQWAFALPSTASIPVACLGAYPQECTCAALLERYSYRIQHISVFSGGKPVAVWVQQLDVSALLASPPHGNQVAKGKASGSRVTKAQSSRSSRGRGKGNAKATKGRGQHQDSPSDDNDNDNDNDNGSDPEDPEGPEGPGDAVIEPRRGRNFACPFYKFNPHDYQNCCTKKLKTFPHVLQHIERCHFIPAKPRYFEYCACCFDQFEHETDWLAHSRTCQVQLPKPEKILRSERSLLETDATLTPPRRWFQLWDQVFAGHARPLSPYVDPGILEMIGLFRVQGEALLAARMGTLLQRHNVPSRLVPDYWSFAQDVADLIFTAPANSIAGPVPSRRHPPPAPEDPAPVQEGFAPDHSNFAPAYEQFAPPHDHDNPPVADENLFWPGANGAGAGPQALHSPSNVFLSSLSPLEGEPVNAFNANELQADMDWDEGLHLLNNDQSLQVAAGGAQARPDAQIGRLDNTNDAPGQSASSFTASG</sequence>
<name>A0AAE0K747_9PEZI</name>
<feature type="region of interest" description="Disordered" evidence="1">
    <location>
        <begin position="128"/>
        <end position="207"/>
    </location>
</feature>
<accession>A0AAE0K747</accession>